<dbReference type="InterPro" id="IPR015865">
    <property type="entry name" value="Riboflavin_kinase_bac/euk"/>
</dbReference>
<evidence type="ECO:0000256" key="15">
    <source>
        <dbReference type="PIRNR" id="PIRNR004491"/>
    </source>
</evidence>
<dbReference type="InterPro" id="IPR014729">
    <property type="entry name" value="Rossmann-like_a/b/a_fold"/>
</dbReference>
<name>A0A0X9VUL0_9GAMM</name>
<comment type="catalytic activity">
    <reaction evidence="14 15">
        <text>FMN + ATP + H(+) = FAD + diphosphate</text>
        <dbReference type="Rhea" id="RHEA:17237"/>
        <dbReference type="ChEBI" id="CHEBI:15378"/>
        <dbReference type="ChEBI" id="CHEBI:30616"/>
        <dbReference type="ChEBI" id="CHEBI:33019"/>
        <dbReference type="ChEBI" id="CHEBI:57692"/>
        <dbReference type="ChEBI" id="CHEBI:58210"/>
        <dbReference type="EC" id="2.7.7.2"/>
    </reaction>
</comment>
<keyword evidence="12" id="KW-0511">Multifunctional enzyme</keyword>
<dbReference type="NCBIfam" id="NF004163">
    <property type="entry name" value="PRK05627.1-6"/>
    <property type="match status" value="1"/>
</dbReference>
<evidence type="ECO:0000256" key="8">
    <source>
        <dbReference type="ARBA" id="ARBA00022741"/>
    </source>
</evidence>
<evidence type="ECO:0000313" key="18">
    <source>
        <dbReference type="Proteomes" id="UP000069926"/>
    </source>
</evidence>
<keyword evidence="18" id="KW-1185">Reference proteome</keyword>
<dbReference type="Proteomes" id="UP000069926">
    <property type="component" value="Chromosome"/>
</dbReference>
<dbReference type="RefSeq" id="WP_066283158.1">
    <property type="nucleotide sequence ID" value="NZ_CP013920.1"/>
</dbReference>
<dbReference type="UniPathway" id="UPA00276">
    <property type="reaction ID" value="UER00406"/>
</dbReference>
<feature type="domain" description="Riboflavin kinase" evidence="16">
    <location>
        <begin position="183"/>
        <end position="307"/>
    </location>
</feature>
<dbReference type="EMBL" id="CP013920">
    <property type="protein sequence ID" value="AMA64848.1"/>
    <property type="molecule type" value="Genomic_DNA"/>
</dbReference>
<evidence type="ECO:0000256" key="10">
    <source>
        <dbReference type="ARBA" id="ARBA00022827"/>
    </source>
</evidence>
<evidence type="ECO:0000256" key="12">
    <source>
        <dbReference type="ARBA" id="ARBA00023268"/>
    </source>
</evidence>
<evidence type="ECO:0000256" key="13">
    <source>
        <dbReference type="ARBA" id="ARBA00047880"/>
    </source>
</evidence>
<dbReference type="STRING" id="634113.AUT07_00266"/>
<dbReference type="Gene3D" id="3.40.50.620">
    <property type="entry name" value="HUPs"/>
    <property type="match status" value="1"/>
</dbReference>
<dbReference type="GO" id="GO:0005524">
    <property type="term" value="F:ATP binding"/>
    <property type="evidence" value="ECO:0007669"/>
    <property type="project" value="UniProtKB-UniRule"/>
</dbReference>
<dbReference type="Pfam" id="PF06574">
    <property type="entry name" value="FAD_syn"/>
    <property type="match status" value="1"/>
</dbReference>
<dbReference type="NCBIfam" id="NF004159">
    <property type="entry name" value="PRK05627.1-2"/>
    <property type="match status" value="1"/>
</dbReference>
<dbReference type="KEGG" id="asy:AUT07_00266"/>
<keyword evidence="6 15" id="KW-0808">Transferase</keyword>
<dbReference type="FunFam" id="3.40.50.620:FF:000021">
    <property type="entry name" value="Riboflavin biosynthesis protein"/>
    <property type="match status" value="1"/>
</dbReference>
<dbReference type="InterPro" id="IPR023465">
    <property type="entry name" value="Riboflavin_kinase_dom_sf"/>
</dbReference>
<dbReference type="GO" id="GO:0003919">
    <property type="term" value="F:FMN adenylyltransferase activity"/>
    <property type="evidence" value="ECO:0007669"/>
    <property type="project" value="UniProtKB-UniRule"/>
</dbReference>
<dbReference type="OrthoDB" id="9803667at2"/>
<evidence type="ECO:0000256" key="11">
    <source>
        <dbReference type="ARBA" id="ARBA00022840"/>
    </source>
</evidence>
<evidence type="ECO:0000256" key="6">
    <source>
        <dbReference type="ARBA" id="ARBA00022679"/>
    </source>
</evidence>
<dbReference type="GO" id="GO:0009398">
    <property type="term" value="P:FMN biosynthetic process"/>
    <property type="evidence" value="ECO:0007669"/>
    <property type="project" value="UniProtKB-UniRule"/>
</dbReference>
<keyword evidence="10 15" id="KW-0274">FAD</keyword>
<dbReference type="InterPro" id="IPR023468">
    <property type="entry name" value="Riboflavin_kinase"/>
</dbReference>
<dbReference type="Gene3D" id="2.40.30.30">
    <property type="entry name" value="Riboflavin kinase-like"/>
    <property type="match status" value="1"/>
</dbReference>
<organism evidence="17 18">
    <name type="scientific">Candidatus Arsenophonus lipoptenae</name>
    <dbReference type="NCBI Taxonomy" id="634113"/>
    <lineage>
        <taxon>Bacteria</taxon>
        <taxon>Pseudomonadati</taxon>
        <taxon>Pseudomonadota</taxon>
        <taxon>Gammaproteobacteria</taxon>
        <taxon>Enterobacterales</taxon>
        <taxon>Morganellaceae</taxon>
        <taxon>Arsenophonus</taxon>
    </lineage>
</organism>
<dbReference type="GO" id="GO:0008531">
    <property type="term" value="F:riboflavin kinase activity"/>
    <property type="evidence" value="ECO:0007669"/>
    <property type="project" value="UniProtKB-UniRule"/>
</dbReference>
<evidence type="ECO:0000256" key="1">
    <source>
        <dbReference type="ARBA" id="ARBA00002121"/>
    </source>
</evidence>
<dbReference type="GO" id="GO:0006747">
    <property type="term" value="P:FAD biosynthetic process"/>
    <property type="evidence" value="ECO:0007669"/>
    <property type="project" value="UniProtKB-UniRule"/>
</dbReference>
<evidence type="ECO:0000256" key="2">
    <source>
        <dbReference type="ARBA" id="ARBA00004726"/>
    </source>
</evidence>
<dbReference type="SUPFAM" id="SSF82114">
    <property type="entry name" value="Riboflavin kinase-like"/>
    <property type="match status" value="1"/>
</dbReference>
<dbReference type="NCBIfam" id="TIGR00083">
    <property type="entry name" value="ribF"/>
    <property type="match status" value="1"/>
</dbReference>
<evidence type="ECO:0000256" key="7">
    <source>
        <dbReference type="ARBA" id="ARBA00022695"/>
    </source>
</evidence>
<dbReference type="PANTHER" id="PTHR22749">
    <property type="entry name" value="RIBOFLAVIN KINASE/FMN ADENYLYLTRANSFERASE"/>
    <property type="match status" value="1"/>
</dbReference>
<keyword evidence="7 15" id="KW-0548">Nucleotidyltransferase</keyword>
<evidence type="ECO:0000313" key="17">
    <source>
        <dbReference type="EMBL" id="AMA64848.1"/>
    </source>
</evidence>
<keyword evidence="11 15" id="KW-0067">ATP-binding</keyword>
<keyword evidence="8 15" id="KW-0547">Nucleotide-binding</keyword>
<protein>
    <recommendedName>
        <fullName evidence="15">Riboflavin biosynthesis protein</fullName>
    </recommendedName>
    <domain>
        <recommendedName>
            <fullName evidence="15">Riboflavin kinase</fullName>
            <ecNumber evidence="15">2.7.1.26</ecNumber>
        </recommendedName>
        <alternativeName>
            <fullName evidence="15">Flavokinase</fullName>
        </alternativeName>
    </domain>
    <domain>
        <recommendedName>
            <fullName evidence="15">FMN adenylyltransferase</fullName>
            <ecNumber evidence="15">2.7.7.2</ecNumber>
        </recommendedName>
        <alternativeName>
            <fullName evidence="15">FAD pyrophosphorylase</fullName>
        </alternativeName>
        <alternativeName>
            <fullName evidence="15">FAD synthase</fullName>
        </alternativeName>
    </domain>
</protein>
<dbReference type="UniPathway" id="UPA00277">
    <property type="reaction ID" value="UER00407"/>
</dbReference>
<dbReference type="NCBIfam" id="NF004162">
    <property type="entry name" value="PRK05627.1-5"/>
    <property type="match status" value="1"/>
</dbReference>
<dbReference type="InterPro" id="IPR002606">
    <property type="entry name" value="Riboflavin_kinase_bac"/>
</dbReference>
<dbReference type="GO" id="GO:0009231">
    <property type="term" value="P:riboflavin biosynthetic process"/>
    <property type="evidence" value="ECO:0007669"/>
    <property type="project" value="InterPro"/>
</dbReference>
<comment type="pathway">
    <text evidence="3 15">Cofactor biosynthesis; FMN biosynthesis; FMN from riboflavin (ATP route): step 1/1.</text>
</comment>
<gene>
    <name evidence="17" type="primary">ribF</name>
    <name evidence="17" type="ORF">AUT07_00266</name>
</gene>
<proteinExistence type="inferred from homology"/>
<comment type="catalytic activity">
    <reaction evidence="13 15">
        <text>riboflavin + ATP = FMN + ADP + H(+)</text>
        <dbReference type="Rhea" id="RHEA:14357"/>
        <dbReference type="ChEBI" id="CHEBI:15378"/>
        <dbReference type="ChEBI" id="CHEBI:30616"/>
        <dbReference type="ChEBI" id="CHEBI:57986"/>
        <dbReference type="ChEBI" id="CHEBI:58210"/>
        <dbReference type="ChEBI" id="CHEBI:456216"/>
        <dbReference type="EC" id="2.7.1.26"/>
    </reaction>
</comment>
<evidence type="ECO:0000256" key="5">
    <source>
        <dbReference type="ARBA" id="ARBA00022643"/>
    </source>
</evidence>
<evidence type="ECO:0000256" key="3">
    <source>
        <dbReference type="ARBA" id="ARBA00005201"/>
    </source>
</evidence>
<accession>A0A0X9VUL0</accession>
<keyword evidence="5 15" id="KW-0288">FMN</keyword>
<evidence type="ECO:0000256" key="14">
    <source>
        <dbReference type="ARBA" id="ARBA00049494"/>
    </source>
</evidence>
<dbReference type="PATRIC" id="fig|634113.3.peg.257"/>
<dbReference type="InterPro" id="IPR015864">
    <property type="entry name" value="FAD_synthase"/>
</dbReference>
<sequence length="319" mass="36439">MKLVRGIHNIRAYHRGCVLTIGNFDSVHKGHQFLLKNLKLQSKNLGLPMIVMFFEPQPLEFFLGINAPARLTCLRDKIKYFIEYGVDYLLCIKFNLKFSILTPKKFVTNLLVKKLGVKFLVVGDDFRFGKNRLGDFQYLSKAGKQYNFTVSNSISICNEGKRISSTAVRQALLRNNFILAESLMGHPYRFSGRVIHGSHLGSFIGFPTANILLKCLVMPIKGVYIVEVYGLINHPLPAVANIGTRPTVNGINQQIEVHLIDVQMNIYGCYIDIVFHKKLRNEQQFSSINELKKQIKRDIIAAKNFFNLNKIFNDIKKLD</sequence>
<keyword evidence="9 15" id="KW-0418">Kinase</keyword>
<comment type="function">
    <text evidence="1">Catalyzes the phosphorylation of riboflavin to FMN followed by the adenylation of FMN to FAD.</text>
</comment>
<evidence type="ECO:0000259" key="16">
    <source>
        <dbReference type="SMART" id="SM00904"/>
    </source>
</evidence>
<dbReference type="PANTHER" id="PTHR22749:SF6">
    <property type="entry name" value="RIBOFLAVIN KINASE"/>
    <property type="match status" value="1"/>
</dbReference>
<evidence type="ECO:0000256" key="4">
    <source>
        <dbReference type="ARBA" id="ARBA00022630"/>
    </source>
</evidence>
<dbReference type="Pfam" id="PF01687">
    <property type="entry name" value="Flavokinase"/>
    <property type="match status" value="1"/>
</dbReference>
<dbReference type="SMART" id="SM00904">
    <property type="entry name" value="Flavokinase"/>
    <property type="match status" value="1"/>
</dbReference>
<comment type="pathway">
    <text evidence="2 15">Cofactor biosynthesis; FAD biosynthesis; FAD from FMN: step 1/1.</text>
</comment>
<dbReference type="SUPFAM" id="SSF52374">
    <property type="entry name" value="Nucleotidylyl transferase"/>
    <property type="match status" value="1"/>
</dbReference>
<dbReference type="AlphaFoldDB" id="A0A0X9VUL0"/>
<dbReference type="EC" id="2.7.1.26" evidence="15"/>
<dbReference type="PIRSF" id="PIRSF004491">
    <property type="entry name" value="FAD_Synth"/>
    <property type="match status" value="1"/>
</dbReference>
<reference evidence="17 18" key="1">
    <citation type="submission" date="2016-01" db="EMBL/GenBank/DDBJ databases">
        <title>Genome sequence of Ca. Arsenophonus lipopteni, the exclusive symbiont of a blood sucking fly Lipoptena cervi (Diptera: Hippoboscidae).</title>
        <authorList>
            <person name="Novakova E."/>
            <person name="Hypsa V."/>
            <person name="Nguyen P."/>
            <person name="Husnik F."/>
            <person name="Darby A.C."/>
        </authorList>
    </citation>
    <scope>NUCLEOTIDE SEQUENCE [LARGE SCALE GENOMIC DNA]</scope>
    <source>
        <strain evidence="17 18">CB</strain>
    </source>
</reference>
<dbReference type="EC" id="2.7.7.2" evidence="15"/>
<evidence type="ECO:0000256" key="9">
    <source>
        <dbReference type="ARBA" id="ARBA00022777"/>
    </source>
</evidence>
<dbReference type="CDD" id="cd02064">
    <property type="entry name" value="FAD_synthetase_N"/>
    <property type="match status" value="1"/>
</dbReference>
<comment type="similarity">
    <text evidence="15">Belongs to the ribF family.</text>
</comment>
<keyword evidence="4 15" id="KW-0285">Flavoprotein</keyword>